<feature type="compositionally biased region" description="Polar residues" evidence="1">
    <location>
        <begin position="120"/>
        <end position="134"/>
    </location>
</feature>
<evidence type="ECO:0000256" key="1">
    <source>
        <dbReference type="SAM" id="MobiDB-lite"/>
    </source>
</evidence>
<dbReference type="Proteomes" id="UP001498398">
    <property type="component" value="Unassembled WGS sequence"/>
</dbReference>
<evidence type="ECO:0008006" key="5">
    <source>
        <dbReference type="Google" id="ProtNLM"/>
    </source>
</evidence>
<organism evidence="3 4">
    <name type="scientific">Marasmiellus scandens</name>
    <dbReference type="NCBI Taxonomy" id="2682957"/>
    <lineage>
        <taxon>Eukaryota</taxon>
        <taxon>Fungi</taxon>
        <taxon>Dikarya</taxon>
        <taxon>Basidiomycota</taxon>
        <taxon>Agaricomycotina</taxon>
        <taxon>Agaricomycetes</taxon>
        <taxon>Agaricomycetidae</taxon>
        <taxon>Agaricales</taxon>
        <taxon>Marasmiineae</taxon>
        <taxon>Omphalotaceae</taxon>
        <taxon>Marasmiellus</taxon>
    </lineage>
</organism>
<keyword evidence="4" id="KW-1185">Reference proteome</keyword>
<accession>A0ABR1JGB5</accession>
<feature type="signal peptide" evidence="2">
    <location>
        <begin position="1"/>
        <end position="21"/>
    </location>
</feature>
<sequence>MVRILTIASALLSVLVVSAQGAELRATIDRKQATSHSIIRGLIKRQSACDPGFGSCPAVVGGGCCPIGGKCCPDGSCCDTGTLCVNTPSGQIGCCPVGQTCFGEVPDDGDSFTVGDGSFAGSTSQSIDDTTAGETTSTAPTTSSTSAQTSTQSANTSTATSTAPTTSSTSAQTSTQSANTSTTTSAAPTTSSTSAQTSTQSTDTSTTTDSPARGNGGANKSTPTVPFFIAAMSLWAAIAWF</sequence>
<feature type="chain" id="PRO_5045397758" description="GPI anchored protein" evidence="2">
    <location>
        <begin position="22"/>
        <end position="241"/>
    </location>
</feature>
<evidence type="ECO:0000313" key="4">
    <source>
        <dbReference type="Proteomes" id="UP001498398"/>
    </source>
</evidence>
<dbReference type="EMBL" id="JBANRG010000019">
    <property type="protein sequence ID" value="KAK7457825.1"/>
    <property type="molecule type" value="Genomic_DNA"/>
</dbReference>
<evidence type="ECO:0000256" key="2">
    <source>
        <dbReference type="SAM" id="SignalP"/>
    </source>
</evidence>
<name>A0ABR1JGB5_9AGAR</name>
<comment type="caution">
    <text evidence="3">The sequence shown here is derived from an EMBL/GenBank/DDBJ whole genome shotgun (WGS) entry which is preliminary data.</text>
</comment>
<protein>
    <recommendedName>
        <fullName evidence="5">GPI anchored protein</fullName>
    </recommendedName>
</protein>
<feature type="region of interest" description="Disordered" evidence="1">
    <location>
        <begin position="112"/>
        <end position="223"/>
    </location>
</feature>
<evidence type="ECO:0000313" key="3">
    <source>
        <dbReference type="EMBL" id="KAK7457825.1"/>
    </source>
</evidence>
<gene>
    <name evidence="3" type="ORF">VKT23_010169</name>
</gene>
<proteinExistence type="predicted"/>
<keyword evidence="2" id="KW-0732">Signal</keyword>
<feature type="compositionally biased region" description="Low complexity" evidence="1">
    <location>
        <begin position="135"/>
        <end position="212"/>
    </location>
</feature>
<reference evidence="3 4" key="1">
    <citation type="submission" date="2024-01" db="EMBL/GenBank/DDBJ databases">
        <title>A draft genome for the cacao thread blight pathogen Marasmiellus scandens.</title>
        <authorList>
            <person name="Baruah I.K."/>
            <person name="Leung J."/>
            <person name="Bukari Y."/>
            <person name="Amoako-Attah I."/>
            <person name="Meinhardt L.W."/>
            <person name="Bailey B.A."/>
            <person name="Cohen S.P."/>
        </authorList>
    </citation>
    <scope>NUCLEOTIDE SEQUENCE [LARGE SCALE GENOMIC DNA]</scope>
    <source>
        <strain evidence="3 4">GH-19</strain>
    </source>
</reference>